<sequence length="123" mass="13222">MHGKLLRKFLPSLIAPSGMINETPVFGQFNLPPRASIIAVECSITVALGSELIITSFFVISLLSALVIRSIAPFKSLVGDACDNRRIELSSSVLCIVSLFSLINIGLSRGNDDNGAFEERNGE</sequence>
<reference evidence="2 3" key="1">
    <citation type="submission" date="2018-11" db="EMBL/GenBank/DDBJ databases">
        <authorList>
            <consortium name="Pathogen Informatics"/>
        </authorList>
    </citation>
    <scope>NUCLEOTIDE SEQUENCE [LARGE SCALE GENOMIC DNA]</scope>
</reference>
<organism evidence="2 3">
    <name type="scientific">Brugia timori</name>
    <dbReference type="NCBI Taxonomy" id="42155"/>
    <lineage>
        <taxon>Eukaryota</taxon>
        <taxon>Metazoa</taxon>
        <taxon>Ecdysozoa</taxon>
        <taxon>Nematoda</taxon>
        <taxon>Chromadorea</taxon>
        <taxon>Rhabditida</taxon>
        <taxon>Spirurina</taxon>
        <taxon>Spiruromorpha</taxon>
        <taxon>Filarioidea</taxon>
        <taxon>Onchocercidae</taxon>
        <taxon>Brugia</taxon>
    </lineage>
</organism>
<evidence type="ECO:0000313" key="2">
    <source>
        <dbReference type="EMBL" id="VDO46816.1"/>
    </source>
</evidence>
<evidence type="ECO:0000313" key="3">
    <source>
        <dbReference type="Proteomes" id="UP000280834"/>
    </source>
</evidence>
<keyword evidence="1" id="KW-0812">Transmembrane</keyword>
<keyword evidence="1" id="KW-0472">Membrane</keyword>
<name>A0A3P7VGG6_9BILA</name>
<proteinExistence type="predicted"/>
<keyword evidence="3" id="KW-1185">Reference proteome</keyword>
<evidence type="ECO:0000256" key="1">
    <source>
        <dbReference type="SAM" id="Phobius"/>
    </source>
</evidence>
<accession>A0A3P7VGG6</accession>
<protein>
    <submittedName>
        <fullName evidence="2">Uncharacterized protein</fullName>
    </submittedName>
</protein>
<gene>
    <name evidence="2" type="ORF">BTMF_LOCUS13780</name>
</gene>
<dbReference type="Proteomes" id="UP000280834">
    <property type="component" value="Unassembled WGS sequence"/>
</dbReference>
<feature type="transmembrane region" description="Helical" evidence="1">
    <location>
        <begin position="37"/>
        <end position="68"/>
    </location>
</feature>
<dbReference type="EMBL" id="UZAG01020460">
    <property type="protein sequence ID" value="VDO46816.1"/>
    <property type="molecule type" value="Genomic_DNA"/>
</dbReference>
<dbReference type="AlphaFoldDB" id="A0A3P7VGG6"/>
<keyword evidence="1" id="KW-1133">Transmembrane helix</keyword>
<feature type="transmembrane region" description="Helical" evidence="1">
    <location>
        <begin position="89"/>
        <end position="107"/>
    </location>
</feature>